<feature type="domain" description="Aminotransferase class V" evidence="2">
    <location>
        <begin position="34"/>
        <end position="254"/>
    </location>
</feature>
<comment type="caution">
    <text evidence="3">The sequence shown here is derived from an EMBL/GenBank/DDBJ whole genome shotgun (WGS) entry which is preliminary data.</text>
</comment>
<dbReference type="EMBL" id="JAPMOS010000003">
    <property type="protein sequence ID" value="KAJ4462383.1"/>
    <property type="molecule type" value="Genomic_DNA"/>
</dbReference>
<dbReference type="InterPro" id="IPR015422">
    <property type="entry name" value="PyrdxlP-dep_Trfase_small"/>
</dbReference>
<dbReference type="SUPFAM" id="SSF53383">
    <property type="entry name" value="PLP-dependent transferases"/>
    <property type="match status" value="1"/>
</dbReference>
<dbReference type="GO" id="GO:0016829">
    <property type="term" value="F:lyase activity"/>
    <property type="evidence" value="ECO:0007669"/>
    <property type="project" value="UniProtKB-KW"/>
</dbReference>
<reference evidence="3" key="1">
    <citation type="journal article" date="2022" name="bioRxiv">
        <title>Genomics of Preaxostyla Flagellates Illuminates Evolutionary Transitions and the Path Towards Mitochondrial Loss.</title>
        <authorList>
            <person name="Novak L.V.F."/>
            <person name="Treitli S.C."/>
            <person name="Pyrih J."/>
            <person name="Halakuc P."/>
            <person name="Pipaliya S.V."/>
            <person name="Vacek V."/>
            <person name="Brzon O."/>
            <person name="Soukal P."/>
            <person name="Eme L."/>
            <person name="Dacks J.B."/>
            <person name="Karnkowska A."/>
            <person name="Elias M."/>
            <person name="Hampl V."/>
        </authorList>
    </citation>
    <scope>NUCLEOTIDE SEQUENCE</scope>
    <source>
        <strain evidence="3">RCP-MX</strain>
    </source>
</reference>
<accession>A0ABQ8UU57</accession>
<dbReference type="InterPro" id="IPR015421">
    <property type="entry name" value="PyrdxlP-dep_Trfase_major"/>
</dbReference>
<keyword evidence="1" id="KW-0663">Pyridoxal phosphate</keyword>
<name>A0ABQ8UU57_9EUKA</name>
<dbReference type="Proteomes" id="UP001141327">
    <property type="component" value="Unassembled WGS sequence"/>
</dbReference>
<dbReference type="InterPro" id="IPR015424">
    <property type="entry name" value="PyrdxlP-dep_Trfase"/>
</dbReference>
<proteinExistence type="predicted"/>
<dbReference type="Gene3D" id="3.90.1150.10">
    <property type="entry name" value="Aspartate Aminotransferase, domain 1"/>
    <property type="match status" value="1"/>
</dbReference>
<organism evidence="3 4">
    <name type="scientific">Paratrimastix pyriformis</name>
    <dbReference type="NCBI Taxonomy" id="342808"/>
    <lineage>
        <taxon>Eukaryota</taxon>
        <taxon>Metamonada</taxon>
        <taxon>Preaxostyla</taxon>
        <taxon>Paratrimastigidae</taxon>
        <taxon>Paratrimastix</taxon>
    </lineage>
</organism>
<protein>
    <submittedName>
        <fullName evidence="3">Hercynylcysteine sulfoxide lyase</fullName>
    </submittedName>
</protein>
<dbReference type="Gene3D" id="3.40.640.10">
    <property type="entry name" value="Type I PLP-dependent aspartate aminotransferase-like (Major domain)"/>
    <property type="match status" value="1"/>
</dbReference>
<evidence type="ECO:0000256" key="1">
    <source>
        <dbReference type="ARBA" id="ARBA00022898"/>
    </source>
</evidence>
<keyword evidence="3" id="KW-0456">Lyase</keyword>
<keyword evidence="4" id="KW-1185">Reference proteome</keyword>
<evidence type="ECO:0000313" key="3">
    <source>
        <dbReference type="EMBL" id="KAJ4462383.1"/>
    </source>
</evidence>
<evidence type="ECO:0000313" key="4">
    <source>
        <dbReference type="Proteomes" id="UP001141327"/>
    </source>
</evidence>
<gene>
    <name evidence="3" type="ORF">PAPYR_1008</name>
</gene>
<dbReference type="InterPro" id="IPR000192">
    <property type="entry name" value="Aminotrans_V_dom"/>
</dbReference>
<dbReference type="PANTHER" id="PTHR43092:SF2">
    <property type="entry name" value="HERCYNYLCYSTEINE SULFOXIDE LYASE"/>
    <property type="match status" value="1"/>
</dbReference>
<evidence type="ECO:0000259" key="2">
    <source>
        <dbReference type="Pfam" id="PF00266"/>
    </source>
</evidence>
<dbReference type="PANTHER" id="PTHR43092">
    <property type="entry name" value="L-CYSTEINE DESULFHYDRASE"/>
    <property type="match status" value="1"/>
</dbReference>
<sequence>MASTTPVFGHEMRKHFLLAPEYTPLNHGSYGTVPRVVMDAERRYEEECESKPDMWFRSTYRLNLLEVMDRVAQYVNAPKTLGSVVVVENATAAINSVFRGIQFHEGERILHFSVAYPMVKNVIRYVKEREGAVPVEVPVRPPIANDDQVVDAVRTALAEIPAGKLRLAAYDHISSVPALLMPVKKLVTLTRQMHPEALIILDGSHAPGNINIDIADLDPDFYLGNGNKWLFTTKGAAFLYVKKAAQHLIVPQVVSLEFRDVPLPGHAEAVHAAHTTAQAQSLLPVDVPAFEGNFMYIGTKDYCPYITFRDALAFRESVGGDQAIKRYIQELMWQAGQEVARIWHTEVLNPRNMACSMLNVRLPTDDEQVAKDAQLRLYNEHGVFMMVYSWEGHQWTRLSAQVYLELSDFTQAAQHFLAIVKEEEAKRTAAH</sequence>
<dbReference type="Pfam" id="PF00266">
    <property type="entry name" value="Aminotran_5"/>
    <property type="match status" value="1"/>
</dbReference>